<sequence length="155" mass="18051">MFTTFHQVQHENLYGQQEQPVASHLQQTSQAPSEIPYQQQREWTDEQKRDQSCWYLEDAASELYTLLLCQNKTASFSDIISNTNKRFGFHELPETSQVQFQTCAVDEKETLEEWSEKVLSLVTKACSRYSEQLMTEQPIMRFCHGCNDEVTGTLL</sequence>
<keyword evidence="3" id="KW-1185">Reference proteome</keyword>
<protein>
    <submittedName>
        <fullName evidence="2">Uncharacterized protein</fullName>
    </submittedName>
</protein>
<name>A0A6J8F0B7_MYTCO</name>
<evidence type="ECO:0000313" key="3">
    <source>
        <dbReference type="Proteomes" id="UP000507470"/>
    </source>
</evidence>
<feature type="compositionally biased region" description="Polar residues" evidence="1">
    <location>
        <begin position="17"/>
        <end position="41"/>
    </location>
</feature>
<dbReference type="Proteomes" id="UP000507470">
    <property type="component" value="Unassembled WGS sequence"/>
</dbReference>
<proteinExistence type="predicted"/>
<evidence type="ECO:0000256" key="1">
    <source>
        <dbReference type="SAM" id="MobiDB-lite"/>
    </source>
</evidence>
<dbReference type="OrthoDB" id="6160297at2759"/>
<feature type="region of interest" description="Disordered" evidence="1">
    <location>
        <begin position="17"/>
        <end position="42"/>
    </location>
</feature>
<dbReference type="AlphaFoldDB" id="A0A6J8F0B7"/>
<organism evidence="2 3">
    <name type="scientific">Mytilus coruscus</name>
    <name type="common">Sea mussel</name>
    <dbReference type="NCBI Taxonomy" id="42192"/>
    <lineage>
        <taxon>Eukaryota</taxon>
        <taxon>Metazoa</taxon>
        <taxon>Spiralia</taxon>
        <taxon>Lophotrochozoa</taxon>
        <taxon>Mollusca</taxon>
        <taxon>Bivalvia</taxon>
        <taxon>Autobranchia</taxon>
        <taxon>Pteriomorphia</taxon>
        <taxon>Mytilida</taxon>
        <taxon>Mytiloidea</taxon>
        <taxon>Mytilidae</taxon>
        <taxon>Mytilinae</taxon>
        <taxon>Mytilus</taxon>
    </lineage>
</organism>
<gene>
    <name evidence="2" type="ORF">MCOR_57947</name>
</gene>
<evidence type="ECO:0000313" key="2">
    <source>
        <dbReference type="EMBL" id="CAC5426214.1"/>
    </source>
</evidence>
<reference evidence="2 3" key="1">
    <citation type="submission" date="2020-06" db="EMBL/GenBank/DDBJ databases">
        <authorList>
            <person name="Li R."/>
            <person name="Bekaert M."/>
        </authorList>
    </citation>
    <scope>NUCLEOTIDE SEQUENCE [LARGE SCALE GENOMIC DNA]</scope>
    <source>
        <strain evidence="3">wild</strain>
    </source>
</reference>
<dbReference type="EMBL" id="CACVKT020010407">
    <property type="protein sequence ID" value="CAC5426214.1"/>
    <property type="molecule type" value="Genomic_DNA"/>
</dbReference>
<accession>A0A6J8F0B7</accession>